<keyword evidence="3" id="KW-1185">Reference proteome</keyword>
<dbReference type="EMBL" id="JBHLTQ010000001">
    <property type="protein sequence ID" value="MFC0603624.1"/>
    <property type="molecule type" value="Genomic_DNA"/>
</dbReference>
<keyword evidence="1" id="KW-0472">Membrane</keyword>
<dbReference type="InterPro" id="IPR045749">
    <property type="entry name" value="DUF6090"/>
</dbReference>
<protein>
    <submittedName>
        <fullName evidence="2">DUF6090 family protein</fullName>
    </submittedName>
</protein>
<feature type="transmembrane region" description="Helical" evidence="1">
    <location>
        <begin position="12"/>
        <end position="30"/>
    </location>
</feature>
<keyword evidence="1" id="KW-0812">Transmembrane</keyword>
<reference evidence="2 3" key="1">
    <citation type="submission" date="2024-09" db="EMBL/GenBank/DDBJ databases">
        <authorList>
            <person name="Sun Q."/>
            <person name="Mori K."/>
        </authorList>
    </citation>
    <scope>NUCLEOTIDE SEQUENCE [LARGE SCALE GENOMIC DNA]</scope>
    <source>
        <strain evidence="2 3">NCAIM B.02481</strain>
    </source>
</reference>
<sequence>METGKTTRYFKYAIGEIILVVIGILIALQINNWNVNRMNTKEENTMLLALKKEISENQLLLKNEVERHTKAFNLLSELTSYISPQPKEINDVKLDSLIFAVGWLPRYSPNEGVINSLISSGKISLIKNDGLSSKISSWNSLLDEYNTTYKWTERDVFELLAYIKDKYPFRRTLKNFDIETVRNSEFKFSKEDLLSDLGFESLLANRIIDAQDVLNSSEKMYSFQKEILELIEKELEN</sequence>
<organism evidence="2 3">
    <name type="scientific">Winogradskyella pulchriflava</name>
    <dbReference type="NCBI Taxonomy" id="1110688"/>
    <lineage>
        <taxon>Bacteria</taxon>
        <taxon>Pseudomonadati</taxon>
        <taxon>Bacteroidota</taxon>
        <taxon>Flavobacteriia</taxon>
        <taxon>Flavobacteriales</taxon>
        <taxon>Flavobacteriaceae</taxon>
        <taxon>Winogradskyella</taxon>
    </lineage>
</organism>
<evidence type="ECO:0000313" key="2">
    <source>
        <dbReference type="EMBL" id="MFC0603624.1"/>
    </source>
</evidence>
<dbReference type="Pfam" id="PF19578">
    <property type="entry name" value="DUF6090"/>
    <property type="match status" value="1"/>
</dbReference>
<keyword evidence="1" id="KW-1133">Transmembrane helix</keyword>
<comment type="caution">
    <text evidence="2">The sequence shown here is derived from an EMBL/GenBank/DDBJ whole genome shotgun (WGS) entry which is preliminary data.</text>
</comment>
<proteinExistence type="predicted"/>
<accession>A0ABV6Q5Q1</accession>
<evidence type="ECO:0000313" key="3">
    <source>
        <dbReference type="Proteomes" id="UP001589832"/>
    </source>
</evidence>
<gene>
    <name evidence="2" type="ORF">ACFFGA_03595</name>
</gene>
<dbReference type="Proteomes" id="UP001589832">
    <property type="component" value="Unassembled WGS sequence"/>
</dbReference>
<dbReference type="RefSeq" id="WP_386059766.1">
    <property type="nucleotide sequence ID" value="NZ_JBHLTQ010000001.1"/>
</dbReference>
<name>A0ABV6Q5Q1_9FLAO</name>
<evidence type="ECO:0000256" key="1">
    <source>
        <dbReference type="SAM" id="Phobius"/>
    </source>
</evidence>